<feature type="compositionally biased region" description="Basic and acidic residues" evidence="1">
    <location>
        <begin position="45"/>
        <end position="61"/>
    </location>
</feature>
<feature type="domain" description="PiggyBac transposable element-derived protein" evidence="2">
    <location>
        <begin position="220"/>
        <end position="316"/>
    </location>
</feature>
<protein>
    <submittedName>
        <fullName evidence="3">1940_t:CDS:1</fullName>
    </submittedName>
</protein>
<dbReference type="Proteomes" id="UP000789342">
    <property type="component" value="Unassembled WGS sequence"/>
</dbReference>
<comment type="caution">
    <text evidence="3">The sequence shown here is derived from an EMBL/GenBank/DDBJ whole genome shotgun (WGS) entry which is preliminary data.</text>
</comment>
<evidence type="ECO:0000313" key="4">
    <source>
        <dbReference type="Proteomes" id="UP000789342"/>
    </source>
</evidence>
<dbReference type="AlphaFoldDB" id="A0A9N9GTZ7"/>
<reference evidence="3" key="1">
    <citation type="submission" date="2021-06" db="EMBL/GenBank/DDBJ databases">
        <authorList>
            <person name="Kallberg Y."/>
            <person name="Tangrot J."/>
            <person name="Rosling A."/>
        </authorList>
    </citation>
    <scope>NUCLEOTIDE SEQUENCE</scope>
    <source>
        <strain evidence="3">CL551</strain>
    </source>
</reference>
<evidence type="ECO:0000256" key="1">
    <source>
        <dbReference type="SAM" id="MobiDB-lite"/>
    </source>
</evidence>
<evidence type="ECO:0000313" key="3">
    <source>
        <dbReference type="EMBL" id="CAG8626254.1"/>
    </source>
</evidence>
<dbReference type="OrthoDB" id="2400393at2759"/>
<dbReference type="Pfam" id="PF13843">
    <property type="entry name" value="DDE_Tnp_1_7"/>
    <property type="match status" value="2"/>
</dbReference>
<accession>A0A9N9GTZ7</accession>
<keyword evidence="4" id="KW-1185">Reference proteome</keyword>
<gene>
    <name evidence="3" type="ORF">AMORRO_LOCUS8884</name>
</gene>
<evidence type="ECO:0000259" key="2">
    <source>
        <dbReference type="Pfam" id="PF13843"/>
    </source>
</evidence>
<proteinExistence type="predicted"/>
<name>A0A9N9GTZ7_9GLOM</name>
<organism evidence="3 4">
    <name type="scientific">Acaulospora morrowiae</name>
    <dbReference type="NCBI Taxonomy" id="94023"/>
    <lineage>
        <taxon>Eukaryota</taxon>
        <taxon>Fungi</taxon>
        <taxon>Fungi incertae sedis</taxon>
        <taxon>Mucoromycota</taxon>
        <taxon>Glomeromycotina</taxon>
        <taxon>Glomeromycetes</taxon>
        <taxon>Diversisporales</taxon>
        <taxon>Acaulosporaceae</taxon>
        <taxon>Acaulospora</taxon>
    </lineage>
</organism>
<sequence>MMKTYLLSLEEDGLLEDSDGDIVDNEEYTEGLDNIVDELEQLQVNEKKSRGREDRVREGRARGNRARKDRAGGNGARGHQSKGGRNNTALNKTEISAQLPVPPDFVPLEHNLPYHRSYVKLPLAFPDRNITPYGLIRLFFSQTILNTIVTNTNKYAQLKNAGTIGRDWTNLTLNELKTWLGIVIYMGVIKLSRVVDYWSTDFKFSKHNIMQEMSLLYWYGKVEPLASHIKKISQQIYIPGSQVSIDEMIIRFSGCSGHTFRIKNKPTPEGYKIMSLCEKGYTYAFTFESRIKINNKIPNIFGLNKTGSLVSYLVTQLPYN</sequence>
<dbReference type="InterPro" id="IPR029526">
    <property type="entry name" value="PGBD"/>
</dbReference>
<feature type="domain" description="PiggyBac transposable element-derived protein" evidence="2">
    <location>
        <begin position="131"/>
        <end position="213"/>
    </location>
</feature>
<feature type="region of interest" description="Disordered" evidence="1">
    <location>
        <begin position="44"/>
        <end position="87"/>
    </location>
</feature>
<dbReference type="PANTHER" id="PTHR46599">
    <property type="entry name" value="PIGGYBAC TRANSPOSABLE ELEMENT-DERIVED PROTEIN 4"/>
    <property type="match status" value="1"/>
</dbReference>
<dbReference type="EMBL" id="CAJVPV010008085">
    <property type="protein sequence ID" value="CAG8626254.1"/>
    <property type="molecule type" value="Genomic_DNA"/>
</dbReference>
<dbReference type="PANTHER" id="PTHR46599:SF3">
    <property type="entry name" value="PIGGYBAC TRANSPOSABLE ELEMENT-DERIVED PROTEIN 4"/>
    <property type="match status" value="1"/>
</dbReference>